<dbReference type="OrthoDB" id="165483at2"/>
<feature type="region of interest" description="Disordered" evidence="1">
    <location>
        <begin position="157"/>
        <end position="177"/>
    </location>
</feature>
<evidence type="ECO:0000256" key="1">
    <source>
        <dbReference type="SAM" id="MobiDB-lite"/>
    </source>
</evidence>
<dbReference type="Pfam" id="PF03745">
    <property type="entry name" value="DUF309"/>
    <property type="match status" value="1"/>
</dbReference>
<keyword evidence="3" id="KW-1185">Reference proteome</keyword>
<accession>A0A366XXI4</accession>
<dbReference type="PANTHER" id="PTHR34796:SF1">
    <property type="entry name" value="EXPRESSED PROTEIN"/>
    <property type="match status" value="1"/>
</dbReference>
<dbReference type="EMBL" id="QOCW01000005">
    <property type="protein sequence ID" value="RBW70356.1"/>
    <property type="molecule type" value="Genomic_DNA"/>
</dbReference>
<feature type="compositionally biased region" description="Basic and acidic residues" evidence="1">
    <location>
        <begin position="157"/>
        <end position="167"/>
    </location>
</feature>
<dbReference type="InterPro" id="IPR005500">
    <property type="entry name" value="DUF309"/>
</dbReference>
<organism evidence="2 3">
    <name type="scientific">Bacillus taeanensis</name>
    <dbReference type="NCBI Taxonomy" id="273032"/>
    <lineage>
        <taxon>Bacteria</taxon>
        <taxon>Bacillati</taxon>
        <taxon>Bacillota</taxon>
        <taxon>Bacilli</taxon>
        <taxon>Bacillales</taxon>
        <taxon>Bacillaceae</taxon>
        <taxon>Bacillus</taxon>
    </lineage>
</organism>
<proteinExistence type="predicted"/>
<dbReference type="AlphaFoldDB" id="A0A366XXI4"/>
<name>A0A366XXI4_9BACI</name>
<gene>
    <name evidence="2" type="ORF">DS031_07265</name>
</gene>
<evidence type="ECO:0000313" key="2">
    <source>
        <dbReference type="EMBL" id="RBW70356.1"/>
    </source>
</evidence>
<protein>
    <submittedName>
        <fullName evidence="2">DUF309 domain-containing protein</fullName>
    </submittedName>
</protein>
<sequence>MHYPKPYIDYLVYFHGLRDYFECHEVLEEYWKEDCEGGKKDYWVSFIQIAVSLYHQRRNNFKGAYRMMKSAAVILQRERNAVESLGINYDLLLKDLENRLVDLQNETPYQSMNLPLTDEKLIAECKRHCEEQNCVWGNPSDLTNDFLLNKHTKRDRSGVIAERDSQRKLRAQKRKGH</sequence>
<dbReference type="Proteomes" id="UP000253314">
    <property type="component" value="Unassembled WGS sequence"/>
</dbReference>
<feature type="compositionally biased region" description="Basic residues" evidence="1">
    <location>
        <begin position="168"/>
        <end position="177"/>
    </location>
</feature>
<comment type="caution">
    <text evidence="2">The sequence shown here is derived from an EMBL/GenBank/DDBJ whole genome shotgun (WGS) entry which is preliminary data.</text>
</comment>
<dbReference type="InterPro" id="IPR023203">
    <property type="entry name" value="TTHA0068_sf"/>
</dbReference>
<dbReference type="PANTHER" id="PTHR34796">
    <property type="entry name" value="EXPRESSED PROTEIN"/>
    <property type="match status" value="1"/>
</dbReference>
<evidence type="ECO:0000313" key="3">
    <source>
        <dbReference type="Proteomes" id="UP000253314"/>
    </source>
</evidence>
<dbReference type="RefSeq" id="WP_113805263.1">
    <property type="nucleotide sequence ID" value="NZ_QOCW01000005.1"/>
</dbReference>
<dbReference type="SUPFAM" id="SSF140663">
    <property type="entry name" value="TTHA0068-like"/>
    <property type="match status" value="1"/>
</dbReference>
<dbReference type="Gene3D" id="1.10.3450.10">
    <property type="entry name" value="TTHA0068-like"/>
    <property type="match status" value="1"/>
</dbReference>
<reference evidence="2 3" key="1">
    <citation type="submission" date="2018-07" db="EMBL/GenBank/DDBJ databases">
        <title>Lottiidibacillus patelloidae gen. nov., sp. nov., isolated from the intestinal tract of a marine limpet and the reclassification of B. taeanensis BH030017T, B. algicola KMM 3737T and B. hwajinpoensis SW-72T as genus Lottiidibacillus.</title>
        <authorList>
            <person name="Liu R."/>
            <person name="Huang Z."/>
        </authorList>
    </citation>
    <scope>NUCLEOTIDE SEQUENCE [LARGE SCALE GENOMIC DNA]</scope>
    <source>
        <strain evidence="2 3">BH030017</strain>
    </source>
</reference>